<dbReference type="HOGENOM" id="CLU_1215713_0_0_1"/>
<dbReference type="EMBL" id="GL379870">
    <property type="protein sequence ID" value="EGT58595.1"/>
    <property type="molecule type" value="Genomic_DNA"/>
</dbReference>
<dbReference type="InterPro" id="IPR027806">
    <property type="entry name" value="HARBI1_dom"/>
</dbReference>
<comment type="cofactor">
    <cofactor evidence="1">
        <name>a divalent metal cation</name>
        <dbReference type="ChEBI" id="CHEBI:60240"/>
    </cofactor>
</comment>
<dbReference type="GO" id="GO:0046872">
    <property type="term" value="F:metal ion binding"/>
    <property type="evidence" value="ECO:0007669"/>
    <property type="project" value="UniProtKB-KW"/>
</dbReference>
<keyword evidence="5" id="KW-1185">Reference proteome</keyword>
<evidence type="ECO:0000256" key="2">
    <source>
        <dbReference type="ARBA" id="ARBA00022723"/>
    </source>
</evidence>
<protein>
    <recommendedName>
        <fullName evidence="3">DDE Tnp4 domain-containing protein</fullName>
    </recommendedName>
</protein>
<dbReference type="Pfam" id="PF13359">
    <property type="entry name" value="DDE_Tnp_4"/>
    <property type="match status" value="1"/>
</dbReference>
<dbReference type="STRING" id="135651.G0NDW4"/>
<dbReference type="AlphaFoldDB" id="G0NDW4"/>
<proteinExistence type="predicted"/>
<evidence type="ECO:0000259" key="3">
    <source>
        <dbReference type="Pfam" id="PF13359"/>
    </source>
</evidence>
<organism evidence="5">
    <name type="scientific">Caenorhabditis brenneri</name>
    <name type="common">Nematode worm</name>
    <dbReference type="NCBI Taxonomy" id="135651"/>
    <lineage>
        <taxon>Eukaryota</taxon>
        <taxon>Metazoa</taxon>
        <taxon>Ecdysozoa</taxon>
        <taxon>Nematoda</taxon>
        <taxon>Chromadorea</taxon>
        <taxon>Rhabditida</taxon>
        <taxon>Rhabditina</taxon>
        <taxon>Rhabditomorpha</taxon>
        <taxon>Rhabditoidea</taxon>
        <taxon>Rhabditidae</taxon>
        <taxon>Peloderinae</taxon>
        <taxon>Caenorhabditis</taxon>
    </lineage>
</organism>
<evidence type="ECO:0000313" key="5">
    <source>
        <dbReference type="Proteomes" id="UP000008068"/>
    </source>
</evidence>
<keyword evidence="2" id="KW-0479">Metal-binding</keyword>
<dbReference type="Proteomes" id="UP000008068">
    <property type="component" value="Unassembled WGS sequence"/>
</dbReference>
<gene>
    <name evidence="4" type="ORF">CAEBREN_13115</name>
</gene>
<accession>G0NDW4</accession>
<dbReference type="InParanoid" id="G0NDW4"/>
<reference evidence="5" key="1">
    <citation type="submission" date="2011-07" db="EMBL/GenBank/DDBJ databases">
        <authorList>
            <consortium name="Caenorhabditis brenneri Sequencing and Analysis Consortium"/>
            <person name="Wilson R.K."/>
        </authorList>
    </citation>
    <scope>NUCLEOTIDE SEQUENCE [LARGE SCALE GENOMIC DNA]</scope>
    <source>
        <strain evidence="5">PB2801</strain>
    </source>
</reference>
<feature type="domain" description="DDE Tnp4" evidence="3">
    <location>
        <begin position="105"/>
        <end position="188"/>
    </location>
</feature>
<sequence>MSGELVDFVESEGAVEKENVSGEGVRTLQRAGRKAKAKLGAGYEEYQREDIIDFIQKIKKHLVLYDASTTNSQRREILQKVFDEIEKNCSKFMKAGVTTLPGSTVPMPAFILSDNGFGLSKHVMTPYRENQLTGTRDLRFNEIISATRVNVENLFGILTSKFQVFGRNLRMDPENSRALIVACSVIHNISNGLLVVSQPYYQTNSALADPYTTAEQMRTALKEYLLSL</sequence>
<dbReference type="OrthoDB" id="6627079at2759"/>
<evidence type="ECO:0000313" key="4">
    <source>
        <dbReference type="EMBL" id="EGT58595.1"/>
    </source>
</evidence>
<dbReference type="eggNOG" id="KOG4585">
    <property type="taxonomic scope" value="Eukaryota"/>
</dbReference>
<name>G0NDW4_CAEBE</name>
<evidence type="ECO:0000256" key="1">
    <source>
        <dbReference type="ARBA" id="ARBA00001968"/>
    </source>
</evidence>